<dbReference type="AlphaFoldDB" id="A0A0C3KWW5"/>
<dbReference type="HOGENOM" id="CLU_019100_1_0_1"/>
<dbReference type="Pfam" id="PF20499">
    <property type="entry name" value="DUF6729"/>
    <property type="match status" value="1"/>
</dbReference>
<feature type="domain" description="DUF6729" evidence="2">
    <location>
        <begin position="121"/>
        <end position="274"/>
    </location>
</feature>
<dbReference type="InterPro" id="IPR046616">
    <property type="entry name" value="DUF6729"/>
</dbReference>
<evidence type="ECO:0000313" key="3">
    <source>
        <dbReference type="EMBL" id="KIO25928.1"/>
    </source>
</evidence>
<feature type="compositionally biased region" description="Acidic residues" evidence="1">
    <location>
        <begin position="22"/>
        <end position="35"/>
    </location>
</feature>
<feature type="region of interest" description="Disordered" evidence="1">
    <location>
        <begin position="1"/>
        <end position="67"/>
    </location>
</feature>
<dbReference type="Proteomes" id="UP000054248">
    <property type="component" value="Unassembled WGS sequence"/>
</dbReference>
<dbReference type="Gene3D" id="3.30.420.10">
    <property type="entry name" value="Ribonuclease H-like superfamily/Ribonuclease H"/>
    <property type="match status" value="1"/>
</dbReference>
<dbReference type="OrthoDB" id="1920326at2759"/>
<dbReference type="InterPro" id="IPR012337">
    <property type="entry name" value="RNaseH-like_sf"/>
</dbReference>
<dbReference type="InterPro" id="IPR036397">
    <property type="entry name" value="RNaseH_sf"/>
</dbReference>
<dbReference type="GO" id="GO:0003676">
    <property type="term" value="F:nucleic acid binding"/>
    <property type="evidence" value="ECO:0007669"/>
    <property type="project" value="InterPro"/>
</dbReference>
<evidence type="ECO:0000256" key="1">
    <source>
        <dbReference type="SAM" id="MobiDB-lite"/>
    </source>
</evidence>
<feature type="non-terminal residue" evidence="3">
    <location>
        <position position="608"/>
    </location>
</feature>
<proteinExistence type="predicted"/>
<reference evidence="4" key="2">
    <citation type="submission" date="2015-01" db="EMBL/GenBank/DDBJ databases">
        <title>Evolutionary Origins and Diversification of the Mycorrhizal Mutualists.</title>
        <authorList>
            <consortium name="DOE Joint Genome Institute"/>
            <consortium name="Mycorrhizal Genomics Consortium"/>
            <person name="Kohler A."/>
            <person name="Kuo A."/>
            <person name="Nagy L.G."/>
            <person name="Floudas D."/>
            <person name="Copeland A."/>
            <person name="Barry K.W."/>
            <person name="Cichocki N."/>
            <person name="Veneault-Fourrey C."/>
            <person name="LaButti K."/>
            <person name="Lindquist E.A."/>
            <person name="Lipzen A."/>
            <person name="Lundell T."/>
            <person name="Morin E."/>
            <person name="Murat C."/>
            <person name="Riley R."/>
            <person name="Ohm R."/>
            <person name="Sun H."/>
            <person name="Tunlid A."/>
            <person name="Henrissat B."/>
            <person name="Grigoriev I.V."/>
            <person name="Hibbett D.S."/>
            <person name="Martin F."/>
        </authorList>
    </citation>
    <scope>NUCLEOTIDE SEQUENCE [LARGE SCALE GENOMIC DNA]</scope>
    <source>
        <strain evidence="4">MUT 4182</strain>
    </source>
</reference>
<evidence type="ECO:0000259" key="2">
    <source>
        <dbReference type="Pfam" id="PF20499"/>
    </source>
</evidence>
<keyword evidence="4" id="KW-1185">Reference proteome</keyword>
<evidence type="ECO:0000313" key="4">
    <source>
        <dbReference type="Proteomes" id="UP000054248"/>
    </source>
</evidence>
<gene>
    <name evidence="3" type="ORF">M407DRAFT_75136</name>
</gene>
<name>A0A0C3KWW5_9AGAM</name>
<protein>
    <recommendedName>
        <fullName evidence="2">DUF6729 domain-containing protein</fullName>
    </recommendedName>
</protein>
<dbReference type="SUPFAM" id="SSF53098">
    <property type="entry name" value="Ribonuclease H-like"/>
    <property type="match status" value="1"/>
</dbReference>
<sequence length="608" mass="66838">MALSKDSDEDGDAWDGMQPDGVGEDYMPEEEEGADLDPGASGSSVPCGQSGKKGPTSTSAPRGTRHLPPSVVTAFKAALASPLLTEKSTTHMPTLYSEHRSFWLPSPSPFFQLRVANDASDLNPPALYQPRFFYWDPQPLTRDGSLYCPISGCNAVLNRHGTLDHPRRVVGLEDLYWLIGVRCRCPDCINPKTRKKGTVTFNSWDNRILDSLPPSLATFFPARLTARSGLDKAVLRLLCSACGNGVGTKQFVDMLSNLHHRQHDERHLLYLNSIFAGPGGRGIGKWPTDTIFEPFLKYSDPKGYGGFIPSSQWLRDIYDSFIELHASDFNQFTAMLPLDVGALDHSHKVTKHIALIDGVPTYTALMSITNQYGDIRGAYLCTSKAHSQFEPALHSIADSLQQYGHQLPQLFFTDNVDDAPLLKRSFPSLAEGVTPVDPNASLPLFTIPGDVTVTLLYTTNQIENTMKSIMDTLQVDDKDQTIVIGLDAEWNVRPGSSSLSNTAVMQVAFEKHVYVIPIARFTAKGQLPRGICAVLQSSRILKVGRMVENDLKCLASEARPGSVFTGAVELAQLAKQRHLIPAARTSLSELVALTLKHYLEKDQSIRVS</sequence>
<dbReference type="EMBL" id="KN823033">
    <property type="protein sequence ID" value="KIO25928.1"/>
    <property type="molecule type" value="Genomic_DNA"/>
</dbReference>
<reference evidence="3 4" key="1">
    <citation type="submission" date="2014-04" db="EMBL/GenBank/DDBJ databases">
        <authorList>
            <consortium name="DOE Joint Genome Institute"/>
            <person name="Kuo A."/>
            <person name="Girlanda M."/>
            <person name="Perotto S."/>
            <person name="Kohler A."/>
            <person name="Nagy L.G."/>
            <person name="Floudas D."/>
            <person name="Copeland A."/>
            <person name="Barry K.W."/>
            <person name="Cichocki N."/>
            <person name="Veneault-Fourrey C."/>
            <person name="LaButti K."/>
            <person name="Lindquist E.A."/>
            <person name="Lipzen A."/>
            <person name="Lundell T."/>
            <person name="Morin E."/>
            <person name="Murat C."/>
            <person name="Sun H."/>
            <person name="Tunlid A."/>
            <person name="Henrissat B."/>
            <person name="Grigoriev I.V."/>
            <person name="Hibbett D.S."/>
            <person name="Martin F."/>
            <person name="Nordberg H.P."/>
            <person name="Cantor M.N."/>
            <person name="Hua S.X."/>
        </authorList>
    </citation>
    <scope>NUCLEOTIDE SEQUENCE [LARGE SCALE GENOMIC DNA]</scope>
    <source>
        <strain evidence="3 4">MUT 4182</strain>
    </source>
</reference>
<dbReference type="PANTHER" id="PTHR24401:SF29">
    <property type="entry name" value="SI:CH211-243P7.3-RELATED"/>
    <property type="match status" value="1"/>
</dbReference>
<dbReference type="PANTHER" id="PTHR24401">
    <property type="entry name" value="SI:CH211-243P7.3-RELATED"/>
    <property type="match status" value="1"/>
</dbReference>
<organism evidence="3 4">
    <name type="scientific">Tulasnella calospora MUT 4182</name>
    <dbReference type="NCBI Taxonomy" id="1051891"/>
    <lineage>
        <taxon>Eukaryota</taxon>
        <taxon>Fungi</taxon>
        <taxon>Dikarya</taxon>
        <taxon>Basidiomycota</taxon>
        <taxon>Agaricomycotina</taxon>
        <taxon>Agaricomycetes</taxon>
        <taxon>Cantharellales</taxon>
        <taxon>Tulasnellaceae</taxon>
        <taxon>Tulasnella</taxon>
    </lineage>
</organism>
<accession>A0A0C3KWW5</accession>